<feature type="chain" id="PRO_5028335640" description="Lipoprotein" evidence="1">
    <location>
        <begin position="28"/>
        <end position="160"/>
    </location>
</feature>
<evidence type="ECO:0000313" key="2">
    <source>
        <dbReference type="EMBL" id="CAA6815984.1"/>
    </source>
</evidence>
<evidence type="ECO:0008006" key="3">
    <source>
        <dbReference type="Google" id="ProtNLM"/>
    </source>
</evidence>
<dbReference type="AlphaFoldDB" id="A0A6S6TAA3"/>
<evidence type="ECO:0000256" key="1">
    <source>
        <dbReference type="SAM" id="SignalP"/>
    </source>
</evidence>
<protein>
    <recommendedName>
        <fullName evidence="3">Lipoprotein</fullName>
    </recommendedName>
</protein>
<dbReference type="EMBL" id="CACVAQ010000232">
    <property type="protein sequence ID" value="CAA6815984.1"/>
    <property type="molecule type" value="Genomic_DNA"/>
</dbReference>
<proteinExistence type="predicted"/>
<gene>
    <name evidence="2" type="ORF">HELGO_WM16874</name>
</gene>
<reference evidence="2" key="1">
    <citation type="submission" date="2020-01" db="EMBL/GenBank/DDBJ databases">
        <authorList>
            <person name="Meier V. D."/>
            <person name="Meier V D."/>
        </authorList>
    </citation>
    <scope>NUCLEOTIDE SEQUENCE</scope>
    <source>
        <strain evidence="2">HLG_WM_MAG_10</strain>
    </source>
</reference>
<dbReference type="PROSITE" id="PS51257">
    <property type="entry name" value="PROKAR_LIPOPROTEIN"/>
    <property type="match status" value="1"/>
</dbReference>
<name>A0A6S6TAA3_9BACT</name>
<organism evidence="2">
    <name type="scientific">uncultured Aureispira sp</name>
    <dbReference type="NCBI Taxonomy" id="1331704"/>
    <lineage>
        <taxon>Bacteria</taxon>
        <taxon>Pseudomonadati</taxon>
        <taxon>Bacteroidota</taxon>
        <taxon>Saprospiria</taxon>
        <taxon>Saprospirales</taxon>
        <taxon>Saprospiraceae</taxon>
        <taxon>Aureispira</taxon>
        <taxon>environmental samples</taxon>
    </lineage>
</organism>
<keyword evidence="1" id="KW-0732">Signal</keyword>
<sequence length="160" mass="17838">MVKITNLLSKLLLLSFSMLLFSCHVHVDDHDHIDERYPFLGTYHAVERFYNPNTNTNESFHYDIEILEANGNGLEIAVTGYGNNGIYGTNCTLVGEVYGAGHIDIPLNICHYDTTTDFEIIGHGDLSADGDYLTFDLDIIRCDAGICTNEPPVSIEAHRL</sequence>
<accession>A0A6S6TAA3</accession>
<feature type="signal peptide" evidence="1">
    <location>
        <begin position="1"/>
        <end position="27"/>
    </location>
</feature>